<organism evidence="2 3">
    <name type="scientific">Lederbergia galactosidilytica</name>
    <dbReference type="NCBI Taxonomy" id="217031"/>
    <lineage>
        <taxon>Bacteria</taxon>
        <taxon>Bacillati</taxon>
        <taxon>Bacillota</taxon>
        <taxon>Bacilli</taxon>
        <taxon>Bacillales</taxon>
        <taxon>Bacillaceae</taxon>
        <taxon>Lederbergia</taxon>
    </lineage>
</organism>
<dbReference type="PATRIC" id="fig|217031.4.peg.945"/>
<dbReference type="Proteomes" id="UP000053881">
    <property type="component" value="Unassembled WGS sequence"/>
</dbReference>
<dbReference type="Gene3D" id="2.40.10.390">
    <property type="match status" value="1"/>
</dbReference>
<reference evidence="2 3" key="1">
    <citation type="submission" date="2015-06" db="EMBL/GenBank/DDBJ databases">
        <title>Genome sequencing project of Bacillus galactosidilyticus PL133.</title>
        <authorList>
            <person name="Gaiero J."/>
            <person name="Nicol R."/>
            <person name="Habash M."/>
        </authorList>
    </citation>
    <scope>NUCLEOTIDE SEQUENCE [LARGE SCALE GENOMIC DNA]</scope>
    <source>
        <strain evidence="2 3">PL133</strain>
    </source>
</reference>
<evidence type="ECO:0000313" key="3">
    <source>
        <dbReference type="Proteomes" id="UP000053881"/>
    </source>
</evidence>
<protein>
    <recommendedName>
        <fullName evidence="1">DUF5348 domain-containing protein</fullName>
    </recommendedName>
</protein>
<dbReference type="AlphaFoldDB" id="A0A0Q9YIH9"/>
<sequence length="141" mass="16604">MTSLQEIIVRYKKLGNELESLLKNTEEMFDGTNSMALDIDEYQQYLFVYQGNTGLEKAYQYILELSKTTFVEGYLRKNKRGRYEIEGYELSSGSSLDIWVEGNDSRAGGYYLFTRLEHREDYYAYGKPDLELEGRKARIRR</sequence>
<dbReference type="Pfam" id="PF17295">
    <property type="entry name" value="DUF5348"/>
    <property type="match status" value="1"/>
</dbReference>
<evidence type="ECO:0000259" key="1">
    <source>
        <dbReference type="Pfam" id="PF17295"/>
    </source>
</evidence>
<accession>A0A0Q9YIH9</accession>
<dbReference type="EMBL" id="LGPB01000026">
    <property type="protein sequence ID" value="KRG16830.1"/>
    <property type="molecule type" value="Genomic_DNA"/>
</dbReference>
<feature type="domain" description="DUF5348" evidence="1">
    <location>
        <begin position="75"/>
        <end position="139"/>
    </location>
</feature>
<comment type="caution">
    <text evidence="2">The sequence shown here is derived from an EMBL/GenBank/DDBJ whole genome shotgun (WGS) entry which is preliminary data.</text>
</comment>
<gene>
    <name evidence="2" type="ORF">ACA29_02815</name>
</gene>
<evidence type="ECO:0000313" key="2">
    <source>
        <dbReference type="EMBL" id="KRG16830.1"/>
    </source>
</evidence>
<proteinExistence type="predicted"/>
<name>A0A0Q9YIH9_9BACI</name>
<dbReference type="InterPro" id="IPR035255">
    <property type="entry name" value="DUF5348"/>
</dbReference>